<dbReference type="Pfam" id="PF00076">
    <property type="entry name" value="RRM_1"/>
    <property type="match status" value="4"/>
</dbReference>
<comment type="caution">
    <text evidence="5">The sequence shown here is derived from an EMBL/GenBank/DDBJ whole genome shotgun (WGS) entry which is preliminary data.</text>
</comment>
<feature type="compositionally biased region" description="Basic and acidic residues" evidence="3">
    <location>
        <begin position="183"/>
        <end position="194"/>
    </location>
</feature>
<evidence type="ECO:0000259" key="4">
    <source>
        <dbReference type="PROSITE" id="PS50102"/>
    </source>
</evidence>
<dbReference type="SUPFAM" id="SSF54928">
    <property type="entry name" value="RNA-binding domain, RBD"/>
    <property type="match status" value="4"/>
</dbReference>
<dbReference type="SMART" id="SM00360">
    <property type="entry name" value="RRM"/>
    <property type="match status" value="5"/>
</dbReference>
<name>A0A7J6M0N2_PEROL</name>
<dbReference type="Proteomes" id="UP000572268">
    <property type="component" value="Unassembled WGS sequence"/>
</dbReference>
<evidence type="ECO:0000313" key="6">
    <source>
        <dbReference type="Proteomes" id="UP000572268"/>
    </source>
</evidence>
<sequence>MSPQPGRLDGASKQGDNWYEDAAGDYQADGTRKGANVFHPEFSKEELAELHSVKVDCVGPETTEADVYDIFSRFGEVRDIYIPKEMDGFTNKPFCFVRYGREEEAQKAVAVRGAHLPGGRADVRAYLSTRHPIDKSVRPTSATSPRHQQQREPTQPSQPHYSRRPPTGPDDSSPMKARNGTQVRDERLGQPRDDECKPELFSVKVSCLAADTAPVELVRIFSVYGLVREVYIPEGAYYGFVRFGRESEAIAALAADQTTVLRGASHPMKVELSSHHRQQFKPLERRSYTAPAPLSPQQQRRQADDKRRPWRPNPARVEDLPSVDKETRDRLVSVKVDGLDEPGKYRQEVYELFSETGKVCEVYVPMARAFGSPHYMFVRYSTTEEAEASLSLNGRTVGGWPIRCSLAKRSFASPATPGPSMASVRAPPSSAPGGWSRRDPAPAPGWTEQEQQRGWRVSNPRRPTMPAEPMSRDDSRGSYRDDRYSSSTRNQGPPPPPANQQYRGHRPVLSAQDRERMFSVKVNNVGWDTTEAEIEEIFAQFGYITEIYHPRDKPFAFVRFETEEEAMSCLRANGTRYLHGQPVTCELSTRGPADTRLAREYGSRRGFLSRFTTCYRYSATCLIWTMSAGAFTKSPLQQGDSIFPPLSREVLKTLHSVKVDGIGLNASQAELNEIFGRYGEVMDIYIPKDNRPGMGTGYCFVRYPDIRMAEAALELDNRITLPGCSAPFHCSLAARRQMYDSQNQRNSAGSWDYPSRPATSGPADGRRSFPSQNDIRAEPYPSRGRDQWESVPRGIITDSRQLPREPPAPSDLPAMPGFERYMIDNFQQQPRDSENYVYDRYSHYKPRGVIPSAAQSMMAGVRPEAAFDDRTSRRSQLYPNRMQEVDVTDSRGAAPTDTYYGRYSHYRPGPKSFEKYMGDAVRV</sequence>
<dbReference type="PROSITE" id="PS50102">
    <property type="entry name" value="RRM"/>
    <property type="match status" value="5"/>
</dbReference>
<dbReference type="PANTHER" id="PTHR10352">
    <property type="entry name" value="EUKARYOTIC TRANSLATION INITIATION FACTOR 3 SUBUNIT G"/>
    <property type="match status" value="1"/>
</dbReference>
<feature type="region of interest" description="Disordered" evidence="3">
    <location>
        <begin position="412"/>
        <end position="505"/>
    </location>
</feature>
<feature type="region of interest" description="Disordered" evidence="3">
    <location>
        <begin position="126"/>
        <end position="194"/>
    </location>
</feature>
<keyword evidence="1 2" id="KW-0694">RNA-binding</keyword>
<dbReference type="InterPro" id="IPR000504">
    <property type="entry name" value="RRM_dom"/>
</dbReference>
<evidence type="ECO:0000313" key="5">
    <source>
        <dbReference type="EMBL" id="KAF4665108.1"/>
    </source>
</evidence>
<dbReference type="Gene3D" id="3.30.70.330">
    <property type="match status" value="5"/>
</dbReference>
<protein>
    <recommendedName>
        <fullName evidence="4">RRM domain-containing protein</fullName>
    </recommendedName>
</protein>
<dbReference type="InterPro" id="IPR035979">
    <property type="entry name" value="RBD_domain_sf"/>
</dbReference>
<feature type="domain" description="RRM" evidence="4">
    <location>
        <begin position="332"/>
        <end position="409"/>
    </location>
</feature>
<accession>A0A7J6M0N2</accession>
<feature type="domain" description="RRM" evidence="4">
    <location>
        <begin position="201"/>
        <end position="275"/>
    </location>
</feature>
<reference evidence="5 6" key="1">
    <citation type="submission" date="2020-04" db="EMBL/GenBank/DDBJ databases">
        <title>Perkinsus olseni comparative genomics.</title>
        <authorList>
            <person name="Bogema D.R."/>
        </authorList>
    </citation>
    <scope>NUCLEOTIDE SEQUENCE [LARGE SCALE GENOMIC DNA]</scope>
    <source>
        <strain evidence="5">ATCC PRA-31</strain>
    </source>
</reference>
<feature type="region of interest" description="Disordered" evidence="3">
    <location>
        <begin position="271"/>
        <end position="324"/>
    </location>
</feature>
<dbReference type="CDD" id="cd00590">
    <property type="entry name" value="RRM_SF"/>
    <property type="match status" value="4"/>
</dbReference>
<dbReference type="InterPro" id="IPR012677">
    <property type="entry name" value="Nucleotide-bd_a/b_plait_sf"/>
</dbReference>
<dbReference type="AlphaFoldDB" id="A0A7J6M0N2"/>
<evidence type="ECO:0000256" key="2">
    <source>
        <dbReference type="PROSITE-ProRule" id="PRU00176"/>
    </source>
</evidence>
<feature type="region of interest" description="Disordered" evidence="3">
    <location>
        <begin position="1"/>
        <end position="34"/>
    </location>
</feature>
<feature type="compositionally biased region" description="Basic and acidic residues" evidence="3">
    <location>
        <begin position="470"/>
        <end position="484"/>
    </location>
</feature>
<feature type="compositionally biased region" description="Polar residues" evidence="3">
    <location>
        <begin position="138"/>
        <end position="160"/>
    </location>
</feature>
<gene>
    <name evidence="5" type="ORF">FOL46_003870</name>
</gene>
<feature type="region of interest" description="Disordered" evidence="3">
    <location>
        <begin position="741"/>
        <end position="791"/>
    </location>
</feature>
<feature type="domain" description="RRM" evidence="4">
    <location>
        <begin position="51"/>
        <end position="120"/>
    </location>
</feature>
<dbReference type="EMBL" id="JABANN010000242">
    <property type="protein sequence ID" value="KAF4665108.1"/>
    <property type="molecule type" value="Genomic_DNA"/>
</dbReference>
<evidence type="ECO:0000256" key="1">
    <source>
        <dbReference type="ARBA" id="ARBA00022884"/>
    </source>
</evidence>
<dbReference type="GO" id="GO:0003723">
    <property type="term" value="F:RNA binding"/>
    <property type="evidence" value="ECO:0007669"/>
    <property type="project" value="UniProtKB-UniRule"/>
</dbReference>
<feature type="domain" description="RRM" evidence="4">
    <location>
        <begin position="518"/>
        <end position="590"/>
    </location>
</feature>
<feature type="domain" description="RRM" evidence="4">
    <location>
        <begin position="655"/>
        <end position="723"/>
    </location>
</feature>
<evidence type="ECO:0000256" key="3">
    <source>
        <dbReference type="SAM" id="MobiDB-lite"/>
    </source>
</evidence>
<organism evidence="5 6">
    <name type="scientific">Perkinsus olseni</name>
    <name type="common">Perkinsus atlanticus</name>
    <dbReference type="NCBI Taxonomy" id="32597"/>
    <lineage>
        <taxon>Eukaryota</taxon>
        <taxon>Sar</taxon>
        <taxon>Alveolata</taxon>
        <taxon>Perkinsozoa</taxon>
        <taxon>Perkinsea</taxon>
        <taxon>Perkinsida</taxon>
        <taxon>Perkinsidae</taxon>
        <taxon>Perkinsus</taxon>
    </lineage>
</organism>
<proteinExistence type="predicted"/>